<evidence type="ECO:0000259" key="8">
    <source>
        <dbReference type="PROSITE" id="PS50157"/>
    </source>
</evidence>
<evidence type="ECO:0000256" key="5">
    <source>
        <dbReference type="ARBA" id="ARBA00023242"/>
    </source>
</evidence>
<keyword evidence="2" id="KW-0677">Repeat</keyword>
<protein>
    <recommendedName>
        <fullName evidence="8">C2H2-type domain-containing protein</fullName>
    </recommendedName>
</protein>
<accession>A0A9J6EPV6</accession>
<feature type="domain" description="C2H2-type" evidence="8">
    <location>
        <begin position="218"/>
        <end position="246"/>
    </location>
</feature>
<gene>
    <name evidence="9" type="ORF">HPB51_020018</name>
</gene>
<evidence type="ECO:0000256" key="2">
    <source>
        <dbReference type="ARBA" id="ARBA00022737"/>
    </source>
</evidence>
<name>A0A9J6EPV6_RHIMP</name>
<proteinExistence type="inferred from homology"/>
<dbReference type="VEuPathDB" id="VectorBase:LOC119181282"/>
<dbReference type="PROSITE" id="PS00028">
    <property type="entry name" value="ZINC_FINGER_C2H2_1"/>
    <property type="match status" value="1"/>
</dbReference>
<keyword evidence="3 7" id="KW-0863">Zinc-finger</keyword>
<evidence type="ECO:0000313" key="10">
    <source>
        <dbReference type="Proteomes" id="UP000821866"/>
    </source>
</evidence>
<keyword evidence="1" id="KW-0479">Metal-binding</keyword>
<evidence type="ECO:0000256" key="4">
    <source>
        <dbReference type="ARBA" id="ARBA00022833"/>
    </source>
</evidence>
<dbReference type="PROSITE" id="PS50157">
    <property type="entry name" value="ZINC_FINGER_C2H2_2"/>
    <property type="match status" value="1"/>
</dbReference>
<dbReference type="SUPFAM" id="SSF57667">
    <property type="entry name" value="beta-beta-alpha zinc fingers"/>
    <property type="match status" value="1"/>
</dbReference>
<keyword evidence="4" id="KW-0862">Zinc</keyword>
<comment type="caution">
    <text evidence="9">The sequence shown here is derived from an EMBL/GenBank/DDBJ whole genome shotgun (WGS) entry which is preliminary data.</text>
</comment>
<keyword evidence="5" id="KW-0539">Nucleus</keyword>
<dbReference type="InterPro" id="IPR050527">
    <property type="entry name" value="Snail/Krueppel_Znf"/>
</dbReference>
<dbReference type="GO" id="GO:0008270">
    <property type="term" value="F:zinc ion binding"/>
    <property type="evidence" value="ECO:0007669"/>
    <property type="project" value="UniProtKB-KW"/>
</dbReference>
<evidence type="ECO:0000256" key="3">
    <source>
        <dbReference type="ARBA" id="ARBA00022771"/>
    </source>
</evidence>
<organism evidence="9 10">
    <name type="scientific">Rhipicephalus microplus</name>
    <name type="common">Cattle tick</name>
    <name type="synonym">Boophilus microplus</name>
    <dbReference type="NCBI Taxonomy" id="6941"/>
    <lineage>
        <taxon>Eukaryota</taxon>
        <taxon>Metazoa</taxon>
        <taxon>Ecdysozoa</taxon>
        <taxon>Arthropoda</taxon>
        <taxon>Chelicerata</taxon>
        <taxon>Arachnida</taxon>
        <taxon>Acari</taxon>
        <taxon>Parasitiformes</taxon>
        <taxon>Ixodida</taxon>
        <taxon>Ixodoidea</taxon>
        <taxon>Ixodidae</taxon>
        <taxon>Rhipicephalinae</taxon>
        <taxon>Rhipicephalus</taxon>
        <taxon>Boophilus</taxon>
    </lineage>
</organism>
<dbReference type="PANTHER" id="PTHR24388">
    <property type="entry name" value="ZINC FINGER PROTEIN"/>
    <property type="match status" value="1"/>
</dbReference>
<sequence>MDTVAGVRGRGPTRRELLSASGDGLVRAQSARAELTSEIARAQPLGTKSSERVLTAMHFVQMVLSFLYVEEGLHVHLAYLVGSAATITQNTQALNVTQHEFLIPDDSEMCAYSKSLPAECNLSTDALQDAGRGEHFCTEEQQEPNAPVKNEGVALEASIEDFMQVELKEGPAMELPVQRLELPSHEENPLLLCSLCPFATRYPSTLKDHEESHTWKKVKCDLCPKTFATQRMLQKHMCSSHTGKKPFKCDQCPYTTLMEYYLERHKIEHLDVNVFLWSEESAFDYRKRQWACKHWTREKVRTTQVLTEKA</sequence>
<dbReference type="InterPro" id="IPR013087">
    <property type="entry name" value="Znf_C2H2_type"/>
</dbReference>
<dbReference type="Pfam" id="PF00096">
    <property type="entry name" value="zf-C2H2"/>
    <property type="match status" value="1"/>
</dbReference>
<evidence type="ECO:0000256" key="7">
    <source>
        <dbReference type="PROSITE-ProRule" id="PRU00042"/>
    </source>
</evidence>
<evidence type="ECO:0000313" key="9">
    <source>
        <dbReference type="EMBL" id="KAH8036197.1"/>
    </source>
</evidence>
<dbReference type="Gene3D" id="3.30.160.60">
    <property type="entry name" value="Classic Zinc Finger"/>
    <property type="match status" value="1"/>
</dbReference>
<dbReference type="SMART" id="SM00355">
    <property type="entry name" value="ZnF_C2H2"/>
    <property type="match status" value="3"/>
</dbReference>
<reference evidence="9" key="1">
    <citation type="journal article" date="2020" name="Cell">
        <title>Large-Scale Comparative Analyses of Tick Genomes Elucidate Their Genetic Diversity and Vector Capacities.</title>
        <authorList>
            <consortium name="Tick Genome and Microbiome Consortium (TIGMIC)"/>
            <person name="Jia N."/>
            <person name="Wang J."/>
            <person name="Shi W."/>
            <person name="Du L."/>
            <person name="Sun Y."/>
            <person name="Zhan W."/>
            <person name="Jiang J.F."/>
            <person name="Wang Q."/>
            <person name="Zhang B."/>
            <person name="Ji P."/>
            <person name="Bell-Sakyi L."/>
            <person name="Cui X.M."/>
            <person name="Yuan T.T."/>
            <person name="Jiang B.G."/>
            <person name="Yang W.F."/>
            <person name="Lam T.T."/>
            <person name="Chang Q.C."/>
            <person name="Ding S.J."/>
            <person name="Wang X.J."/>
            <person name="Zhu J.G."/>
            <person name="Ruan X.D."/>
            <person name="Zhao L."/>
            <person name="Wei J.T."/>
            <person name="Ye R.Z."/>
            <person name="Que T.C."/>
            <person name="Du C.H."/>
            <person name="Zhou Y.H."/>
            <person name="Cheng J.X."/>
            <person name="Dai P.F."/>
            <person name="Guo W.B."/>
            <person name="Han X.H."/>
            <person name="Huang E.J."/>
            <person name="Li L.F."/>
            <person name="Wei W."/>
            <person name="Gao Y.C."/>
            <person name="Liu J.Z."/>
            <person name="Shao H.Z."/>
            <person name="Wang X."/>
            <person name="Wang C.C."/>
            <person name="Yang T.C."/>
            <person name="Huo Q.B."/>
            <person name="Li W."/>
            <person name="Chen H.Y."/>
            <person name="Chen S.E."/>
            <person name="Zhou L.G."/>
            <person name="Ni X.B."/>
            <person name="Tian J.H."/>
            <person name="Sheng Y."/>
            <person name="Liu T."/>
            <person name="Pan Y.S."/>
            <person name="Xia L.Y."/>
            <person name="Li J."/>
            <person name="Zhao F."/>
            <person name="Cao W.C."/>
        </authorList>
    </citation>
    <scope>NUCLEOTIDE SEQUENCE</scope>
    <source>
        <strain evidence="9">Rmic-2018</strain>
    </source>
</reference>
<evidence type="ECO:0000256" key="1">
    <source>
        <dbReference type="ARBA" id="ARBA00022723"/>
    </source>
</evidence>
<dbReference type="InterPro" id="IPR036236">
    <property type="entry name" value="Znf_C2H2_sf"/>
</dbReference>
<dbReference type="AlphaFoldDB" id="A0A9J6EPV6"/>
<evidence type="ECO:0000256" key="6">
    <source>
        <dbReference type="ARBA" id="ARBA00037948"/>
    </source>
</evidence>
<keyword evidence="10" id="KW-1185">Reference proteome</keyword>
<dbReference type="PANTHER" id="PTHR24388:SF46">
    <property type="entry name" value="CCCTC-BINDING FACTOR"/>
    <property type="match status" value="1"/>
</dbReference>
<dbReference type="EMBL" id="JABSTU010000003">
    <property type="protein sequence ID" value="KAH8036197.1"/>
    <property type="molecule type" value="Genomic_DNA"/>
</dbReference>
<dbReference type="GO" id="GO:0000981">
    <property type="term" value="F:DNA-binding transcription factor activity, RNA polymerase II-specific"/>
    <property type="evidence" value="ECO:0007669"/>
    <property type="project" value="TreeGrafter"/>
</dbReference>
<dbReference type="GO" id="GO:0000978">
    <property type="term" value="F:RNA polymerase II cis-regulatory region sequence-specific DNA binding"/>
    <property type="evidence" value="ECO:0007669"/>
    <property type="project" value="TreeGrafter"/>
</dbReference>
<comment type="similarity">
    <text evidence="6">Belongs to the snail C2H2-type zinc-finger protein family.</text>
</comment>
<reference evidence="9" key="2">
    <citation type="submission" date="2021-09" db="EMBL/GenBank/DDBJ databases">
        <authorList>
            <person name="Jia N."/>
            <person name="Wang J."/>
            <person name="Shi W."/>
            <person name="Du L."/>
            <person name="Sun Y."/>
            <person name="Zhan W."/>
            <person name="Jiang J."/>
            <person name="Wang Q."/>
            <person name="Zhang B."/>
            <person name="Ji P."/>
            <person name="Sakyi L.B."/>
            <person name="Cui X."/>
            <person name="Yuan T."/>
            <person name="Jiang B."/>
            <person name="Yang W."/>
            <person name="Lam T.T.-Y."/>
            <person name="Chang Q."/>
            <person name="Ding S."/>
            <person name="Wang X."/>
            <person name="Zhu J."/>
            <person name="Ruan X."/>
            <person name="Zhao L."/>
            <person name="Wei J."/>
            <person name="Que T."/>
            <person name="Du C."/>
            <person name="Cheng J."/>
            <person name="Dai P."/>
            <person name="Han X."/>
            <person name="Huang E."/>
            <person name="Gao Y."/>
            <person name="Liu J."/>
            <person name="Shao H."/>
            <person name="Ye R."/>
            <person name="Li L."/>
            <person name="Wei W."/>
            <person name="Wang X."/>
            <person name="Wang C."/>
            <person name="Huo Q."/>
            <person name="Li W."/>
            <person name="Guo W."/>
            <person name="Chen H."/>
            <person name="Chen S."/>
            <person name="Zhou L."/>
            <person name="Zhou L."/>
            <person name="Ni X."/>
            <person name="Tian J."/>
            <person name="Zhou Y."/>
            <person name="Sheng Y."/>
            <person name="Liu T."/>
            <person name="Pan Y."/>
            <person name="Xia L."/>
            <person name="Li J."/>
            <person name="Zhao F."/>
            <person name="Cao W."/>
        </authorList>
    </citation>
    <scope>NUCLEOTIDE SEQUENCE</scope>
    <source>
        <strain evidence="9">Rmic-2018</strain>
        <tissue evidence="9">Larvae</tissue>
    </source>
</reference>
<dbReference type="Proteomes" id="UP000821866">
    <property type="component" value="Chromosome 11"/>
</dbReference>